<dbReference type="Gene3D" id="1.20.1070.10">
    <property type="entry name" value="Rhodopsin 7-helix transmembrane proteins"/>
    <property type="match status" value="1"/>
</dbReference>
<protein>
    <submittedName>
        <fullName evidence="10">Uncharacterized protein</fullName>
    </submittedName>
</protein>
<sequence>CEDWKAVCQNAQYSELDNYFCYGPSVFYYESTPMGWDESRQLCSQKFSAKYEADLVELSNDKKKAAIDMMKRLYTKGIITAEKIELATSGVCCMRKLTADAFGTDCQWLATGKDIENTKIQSPDKCIIYTVIYDSKTNDFKEVQDGGFEKVADTPHTYLCAYNAPEECLAPPVTTSTPSDTTTVSGGSHGSSTSISPDQTTTLSPAEIDKVLHELEDKLSDPEISKKEILDCSGVLSDILTGGPLVTNSSLNRTLNIIDTLQQKVHNKIKDTDYLRKFTENIVQSCSNVLDCDRAWDQISHNDVKSSFSSNILQYMQRSTFALGCTERTDTSHKPIERNNIVVQTFTMDYNKTTTFQVQHMDSSITIPAGIPAQKPDENCNAGTAVGAVFDKLSRYLKVNLSDEVKHNELLRFGDKVKCVYWDFDEMKWSSTGCSFKTTGSDRRVSVCECNHLTNFAALMDVSGREGNSQVKDILTKVCCGLSIVCLLLTIGFLTLVRQLRNLFGMDNTQYNILCHSIAGMLLYFILASFAWMLMEGYHLYQMIVLVFSNVGHLRLIYLYIIGYGAPLVITISALLAIGFDQIIENESYFCWISSPTHPYRVWAVAGPALVIILANTLIMYLALREAFSAKVKKKIIQEKDISNTTTNSHINSIADQLSKSFSWIKGFVSLVVVLGITWISFLLYIHEFGQWFSYIFIIFNGLQGVFIFMFQILLNEKARQFVRKSYHSRHPSRYLSSVYRTASSNMFTSMRSKSLSKTISLEPSNDSSNGNGGHTRATKQESNASEASHRSQSISIKRVRNASNNQIISF</sequence>
<dbReference type="Pfam" id="PF00002">
    <property type="entry name" value="7tm_2"/>
    <property type="match status" value="1"/>
</dbReference>
<dbReference type="PROSITE" id="PS50221">
    <property type="entry name" value="GAIN_B"/>
    <property type="match status" value="1"/>
</dbReference>
<dbReference type="GO" id="GO:0004930">
    <property type="term" value="F:G protein-coupled receptor activity"/>
    <property type="evidence" value="ECO:0007669"/>
    <property type="project" value="InterPro"/>
</dbReference>
<evidence type="ECO:0000259" key="9">
    <source>
        <dbReference type="PROSITE" id="PS50261"/>
    </source>
</evidence>
<feature type="transmembrane region" description="Helical" evidence="7">
    <location>
        <begin position="600"/>
        <end position="624"/>
    </location>
</feature>
<dbReference type="PANTHER" id="PTHR12011">
    <property type="entry name" value="ADHESION G-PROTEIN COUPLED RECEPTOR"/>
    <property type="match status" value="1"/>
</dbReference>
<keyword evidence="3 7" id="KW-1133">Transmembrane helix</keyword>
<dbReference type="PANTHER" id="PTHR12011:SF347">
    <property type="entry name" value="FI21270P1-RELATED"/>
    <property type="match status" value="1"/>
</dbReference>
<dbReference type="SMART" id="SM00303">
    <property type="entry name" value="GPS"/>
    <property type="match status" value="1"/>
</dbReference>
<feature type="compositionally biased region" description="Polar residues" evidence="6">
    <location>
        <begin position="781"/>
        <end position="796"/>
    </location>
</feature>
<feature type="transmembrane region" description="Helical" evidence="7">
    <location>
        <begin position="667"/>
        <end position="686"/>
    </location>
</feature>
<feature type="transmembrane region" description="Helical" evidence="7">
    <location>
        <begin position="556"/>
        <end position="580"/>
    </location>
</feature>
<gene>
    <name evidence="10" type="ORF">ONB1V03_LOCUS4880</name>
</gene>
<evidence type="ECO:0000313" key="10">
    <source>
        <dbReference type="EMBL" id="CAD7644824.1"/>
    </source>
</evidence>
<feature type="domain" description="GAIN-B" evidence="8">
    <location>
        <begin position="317"/>
        <end position="466"/>
    </location>
</feature>
<reference evidence="10" key="1">
    <citation type="submission" date="2020-11" db="EMBL/GenBank/DDBJ databases">
        <authorList>
            <person name="Tran Van P."/>
        </authorList>
    </citation>
    <scope>NUCLEOTIDE SEQUENCE</scope>
</reference>
<keyword evidence="4 7" id="KW-0472">Membrane</keyword>
<dbReference type="Gene3D" id="2.60.220.50">
    <property type="match status" value="1"/>
</dbReference>
<keyword evidence="11" id="KW-1185">Reference proteome</keyword>
<name>A0A7R9LNA4_9ACAR</name>
<evidence type="ECO:0000256" key="6">
    <source>
        <dbReference type="SAM" id="MobiDB-lite"/>
    </source>
</evidence>
<feature type="transmembrane region" description="Helical" evidence="7">
    <location>
        <begin position="517"/>
        <end position="535"/>
    </location>
</feature>
<organism evidence="10">
    <name type="scientific">Oppiella nova</name>
    <dbReference type="NCBI Taxonomy" id="334625"/>
    <lineage>
        <taxon>Eukaryota</taxon>
        <taxon>Metazoa</taxon>
        <taxon>Ecdysozoa</taxon>
        <taxon>Arthropoda</taxon>
        <taxon>Chelicerata</taxon>
        <taxon>Arachnida</taxon>
        <taxon>Acari</taxon>
        <taxon>Acariformes</taxon>
        <taxon>Sarcoptiformes</taxon>
        <taxon>Oribatida</taxon>
        <taxon>Brachypylina</taxon>
        <taxon>Oppioidea</taxon>
        <taxon>Oppiidae</taxon>
        <taxon>Oppiella</taxon>
    </lineage>
</organism>
<dbReference type="GO" id="GO:0007166">
    <property type="term" value="P:cell surface receptor signaling pathway"/>
    <property type="evidence" value="ECO:0007669"/>
    <property type="project" value="InterPro"/>
</dbReference>
<feature type="compositionally biased region" description="Polar residues" evidence="6">
    <location>
        <begin position="760"/>
        <end position="770"/>
    </location>
</feature>
<comment type="subcellular location">
    <subcellularLocation>
        <location evidence="1">Membrane</location>
        <topology evidence="1">Multi-pass membrane protein</topology>
    </subcellularLocation>
</comment>
<dbReference type="AlphaFoldDB" id="A0A7R9LNA4"/>
<keyword evidence="5" id="KW-1015">Disulfide bond</keyword>
<keyword evidence="2 7" id="KW-0812">Transmembrane</keyword>
<evidence type="ECO:0000256" key="1">
    <source>
        <dbReference type="ARBA" id="ARBA00004141"/>
    </source>
</evidence>
<dbReference type="InterPro" id="IPR000832">
    <property type="entry name" value="GPCR_2_secretin-like"/>
</dbReference>
<evidence type="ECO:0000313" key="11">
    <source>
        <dbReference type="Proteomes" id="UP000728032"/>
    </source>
</evidence>
<dbReference type="GO" id="GO:0005886">
    <property type="term" value="C:plasma membrane"/>
    <property type="evidence" value="ECO:0007669"/>
    <property type="project" value="UniProtKB-SubCell"/>
</dbReference>
<dbReference type="EMBL" id="CAJPVJ010001815">
    <property type="protein sequence ID" value="CAG2165337.1"/>
    <property type="molecule type" value="Genomic_DNA"/>
</dbReference>
<feature type="domain" description="G-protein coupled receptors family 2 profile 2" evidence="9">
    <location>
        <begin position="482"/>
        <end position="716"/>
    </location>
</feature>
<dbReference type="PRINTS" id="PR00249">
    <property type="entry name" value="GPCRSECRETIN"/>
</dbReference>
<evidence type="ECO:0000259" key="8">
    <source>
        <dbReference type="PROSITE" id="PS50221"/>
    </source>
</evidence>
<dbReference type="InterPro" id="IPR046338">
    <property type="entry name" value="GAIN_dom_sf"/>
</dbReference>
<dbReference type="Pfam" id="PF01825">
    <property type="entry name" value="GPS"/>
    <property type="match status" value="1"/>
</dbReference>
<evidence type="ECO:0000256" key="5">
    <source>
        <dbReference type="ARBA" id="ARBA00023157"/>
    </source>
</evidence>
<feature type="non-terminal residue" evidence="10">
    <location>
        <position position="811"/>
    </location>
</feature>
<dbReference type="InterPro" id="IPR017981">
    <property type="entry name" value="GPCR_2-like_7TM"/>
</dbReference>
<feature type="region of interest" description="Disordered" evidence="6">
    <location>
        <begin position="760"/>
        <end position="796"/>
    </location>
</feature>
<evidence type="ECO:0000256" key="3">
    <source>
        <dbReference type="ARBA" id="ARBA00022989"/>
    </source>
</evidence>
<dbReference type="CDD" id="cd15040">
    <property type="entry name" value="7tmB2_Adhesion"/>
    <property type="match status" value="1"/>
</dbReference>
<proteinExistence type="predicted"/>
<feature type="transmembrane region" description="Helical" evidence="7">
    <location>
        <begin position="692"/>
        <end position="715"/>
    </location>
</feature>
<accession>A0A7R9LNA4</accession>
<feature type="transmembrane region" description="Helical" evidence="7">
    <location>
        <begin position="474"/>
        <end position="497"/>
    </location>
</feature>
<dbReference type="Proteomes" id="UP000728032">
    <property type="component" value="Unassembled WGS sequence"/>
</dbReference>
<dbReference type="InterPro" id="IPR000203">
    <property type="entry name" value="GPS"/>
</dbReference>
<dbReference type="OrthoDB" id="6437696at2759"/>
<dbReference type="InterPro" id="IPR057244">
    <property type="entry name" value="GAIN_B"/>
</dbReference>
<evidence type="ECO:0000256" key="2">
    <source>
        <dbReference type="ARBA" id="ARBA00022692"/>
    </source>
</evidence>
<dbReference type="EMBL" id="OC916640">
    <property type="protein sequence ID" value="CAD7644824.1"/>
    <property type="molecule type" value="Genomic_DNA"/>
</dbReference>
<evidence type="ECO:0000256" key="7">
    <source>
        <dbReference type="SAM" id="Phobius"/>
    </source>
</evidence>
<evidence type="ECO:0000256" key="4">
    <source>
        <dbReference type="ARBA" id="ARBA00023136"/>
    </source>
</evidence>
<feature type="compositionally biased region" description="Low complexity" evidence="6">
    <location>
        <begin position="171"/>
        <end position="196"/>
    </location>
</feature>
<feature type="region of interest" description="Disordered" evidence="6">
    <location>
        <begin position="171"/>
        <end position="203"/>
    </location>
</feature>
<dbReference type="PROSITE" id="PS50261">
    <property type="entry name" value="G_PROTEIN_RECEP_F2_4"/>
    <property type="match status" value="1"/>
</dbReference>